<feature type="domain" description="RNA polymerase sigma-70 region 2" evidence="5">
    <location>
        <begin position="32"/>
        <end position="97"/>
    </location>
</feature>
<evidence type="ECO:0000256" key="3">
    <source>
        <dbReference type="ARBA" id="ARBA00023082"/>
    </source>
</evidence>
<name>A0A428WUK7_AMYBA</name>
<dbReference type="AlphaFoldDB" id="A0A428WUK7"/>
<dbReference type="PANTHER" id="PTHR43133">
    <property type="entry name" value="RNA POLYMERASE ECF-TYPE SIGMA FACTO"/>
    <property type="match status" value="1"/>
</dbReference>
<dbReference type="OrthoDB" id="9780326at2"/>
<dbReference type="InterPro" id="IPR036388">
    <property type="entry name" value="WH-like_DNA-bd_sf"/>
</dbReference>
<reference evidence="7 8" key="1">
    <citation type="submission" date="2018-05" db="EMBL/GenBank/DDBJ databases">
        <title>Evolution of GPA BGCs.</title>
        <authorList>
            <person name="Waglechner N."/>
            <person name="Wright G.D."/>
        </authorList>
    </citation>
    <scope>NUCLEOTIDE SEQUENCE [LARGE SCALE GENOMIC DNA]</scope>
    <source>
        <strain evidence="7 8">DSM 5908</strain>
    </source>
</reference>
<dbReference type="InterPro" id="IPR039425">
    <property type="entry name" value="RNA_pol_sigma-70-like"/>
</dbReference>
<dbReference type="EMBL" id="QHHU01000012">
    <property type="protein sequence ID" value="RSM46749.1"/>
    <property type="molecule type" value="Genomic_DNA"/>
</dbReference>
<evidence type="ECO:0000256" key="4">
    <source>
        <dbReference type="ARBA" id="ARBA00023163"/>
    </source>
</evidence>
<keyword evidence="2" id="KW-0805">Transcription regulation</keyword>
<evidence type="ECO:0000256" key="1">
    <source>
        <dbReference type="ARBA" id="ARBA00010641"/>
    </source>
</evidence>
<dbReference type="InterPro" id="IPR013249">
    <property type="entry name" value="RNA_pol_sigma70_r4_t2"/>
</dbReference>
<comment type="caution">
    <text evidence="7">The sequence shown here is derived from an EMBL/GenBank/DDBJ whole genome shotgun (WGS) entry which is preliminary data.</text>
</comment>
<keyword evidence="8" id="KW-1185">Reference proteome</keyword>
<dbReference type="Proteomes" id="UP000286716">
    <property type="component" value="Unassembled WGS sequence"/>
</dbReference>
<dbReference type="GO" id="GO:0003677">
    <property type="term" value="F:DNA binding"/>
    <property type="evidence" value="ECO:0007669"/>
    <property type="project" value="InterPro"/>
</dbReference>
<dbReference type="InterPro" id="IPR013324">
    <property type="entry name" value="RNA_pol_sigma_r3/r4-like"/>
</dbReference>
<protein>
    <submittedName>
        <fullName evidence="7">RNA polymerase subunit sigma-24</fullName>
    </submittedName>
</protein>
<comment type="similarity">
    <text evidence="1">Belongs to the sigma-70 factor family. ECF subfamily.</text>
</comment>
<keyword evidence="4" id="KW-0804">Transcription</keyword>
<dbReference type="Gene3D" id="1.10.1740.10">
    <property type="match status" value="1"/>
</dbReference>
<dbReference type="NCBIfam" id="TIGR02937">
    <property type="entry name" value="sigma70-ECF"/>
    <property type="match status" value="1"/>
</dbReference>
<gene>
    <name evidence="7" type="ORF">DMA12_10410</name>
</gene>
<dbReference type="InterPro" id="IPR014284">
    <property type="entry name" value="RNA_pol_sigma-70_dom"/>
</dbReference>
<dbReference type="SUPFAM" id="SSF88659">
    <property type="entry name" value="Sigma3 and sigma4 domains of RNA polymerase sigma factors"/>
    <property type="match status" value="1"/>
</dbReference>
<keyword evidence="3" id="KW-0731">Sigma factor</keyword>
<dbReference type="Pfam" id="PF08281">
    <property type="entry name" value="Sigma70_r4_2"/>
    <property type="match status" value="1"/>
</dbReference>
<evidence type="ECO:0000256" key="2">
    <source>
        <dbReference type="ARBA" id="ARBA00023015"/>
    </source>
</evidence>
<sequence length="225" mass="24902">MTGGRATPLPSDTELLERLRSGDESAYALLLDAWSGKLMRVARYFVTTNDSARELVQETWLAVLRGITGFEGRSSLKTWVFRILVNAAKRRSAQESRTIPWSSVVQAEDAGPTIDPSRFRGPGDPYPGDWWAYPAAWPTPEQEAMAAEIRNQVASALTELPERQQIVLTLRDVEGHTSEEVCAILEISAANQRVLLHRARAAVRKRLEDYFAAASPAEDPDAVAP</sequence>
<dbReference type="GO" id="GO:0016987">
    <property type="term" value="F:sigma factor activity"/>
    <property type="evidence" value="ECO:0007669"/>
    <property type="project" value="UniProtKB-KW"/>
</dbReference>
<evidence type="ECO:0000259" key="5">
    <source>
        <dbReference type="Pfam" id="PF04542"/>
    </source>
</evidence>
<dbReference type="Gene3D" id="1.10.10.10">
    <property type="entry name" value="Winged helix-like DNA-binding domain superfamily/Winged helix DNA-binding domain"/>
    <property type="match status" value="1"/>
</dbReference>
<dbReference type="Pfam" id="PF04542">
    <property type="entry name" value="Sigma70_r2"/>
    <property type="match status" value="1"/>
</dbReference>
<feature type="domain" description="RNA polymerase sigma factor 70 region 4 type 2" evidence="6">
    <location>
        <begin position="151"/>
        <end position="202"/>
    </location>
</feature>
<dbReference type="SUPFAM" id="SSF88946">
    <property type="entry name" value="Sigma2 domain of RNA polymerase sigma factors"/>
    <property type="match status" value="1"/>
</dbReference>
<dbReference type="InterPro" id="IPR013325">
    <property type="entry name" value="RNA_pol_sigma_r2"/>
</dbReference>
<accession>A0A428WUK7</accession>
<organism evidence="7 8">
    <name type="scientific">Amycolatopsis balhimycina DSM 5908</name>
    <dbReference type="NCBI Taxonomy" id="1081091"/>
    <lineage>
        <taxon>Bacteria</taxon>
        <taxon>Bacillati</taxon>
        <taxon>Actinomycetota</taxon>
        <taxon>Actinomycetes</taxon>
        <taxon>Pseudonocardiales</taxon>
        <taxon>Pseudonocardiaceae</taxon>
        <taxon>Amycolatopsis</taxon>
    </lineage>
</organism>
<evidence type="ECO:0000259" key="6">
    <source>
        <dbReference type="Pfam" id="PF08281"/>
    </source>
</evidence>
<dbReference type="GO" id="GO:0006352">
    <property type="term" value="P:DNA-templated transcription initiation"/>
    <property type="evidence" value="ECO:0007669"/>
    <property type="project" value="InterPro"/>
</dbReference>
<evidence type="ECO:0000313" key="7">
    <source>
        <dbReference type="EMBL" id="RSM46749.1"/>
    </source>
</evidence>
<dbReference type="PANTHER" id="PTHR43133:SF53">
    <property type="entry name" value="ECF RNA POLYMERASE SIGMA-E FACTOR"/>
    <property type="match status" value="1"/>
</dbReference>
<evidence type="ECO:0000313" key="8">
    <source>
        <dbReference type="Proteomes" id="UP000286716"/>
    </source>
</evidence>
<dbReference type="CDD" id="cd06171">
    <property type="entry name" value="Sigma70_r4"/>
    <property type="match status" value="1"/>
</dbReference>
<dbReference type="InterPro" id="IPR007627">
    <property type="entry name" value="RNA_pol_sigma70_r2"/>
</dbReference>
<proteinExistence type="inferred from homology"/>